<dbReference type="SMART" id="SM00848">
    <property type="entry name" value="Inhibitor_I29"/>
    <property type="match status" value="1"/>
</dbReference>
<reference evidence="11" key="2">
    <citation type="submission" date="2025-08" db="UniProtKB">
        <authorList>
            <consortium name="RefSeq"/>
        </authorList>
    </citation>
    <scope>IDENTIFICATION</scope>
</reference>
<comment type="similarity">
    <text evidence="1">Belongs to the peptidase C1 family.</text>
</comment>
<evidence type="ECO:0000259" key="9">
    <source>
        <dbReference type="SMART" id="SM00848"/>
    </source>
</evidence>
<proteinExistence type="inferred from homology"/>
<keyword evidence="2" id="KW-0645">Protease</keyword>
<evidence type="ECO:0000256" key="3">
    <source>
        <dbReference type="ARBA" id="ARBA00022801"/>
    </source>
</evidence>
<dbReference type="InterPro" id="IPR000668">
    <property type="entry name" value="Peptidase_C1A_C"/>
</dbReference>
<dbReference type="SMART" id="SM00645">
    <property type="entry name" value="Pept_C1"/>
    <property type="match status" value="1"/>
</dbReference>
<evidence type="ECO:0000259" key="8">
    <source>
        <dbReference type="SMART" id="SM00645"/>
    </source>
</evidence>
<evidence type="ECO:0000256" key="1">
    <source>
        <dbReference type="ARBA" id="ARBA00008455"/>
    </source>
</evidence>
<keyword evidence="7" id="KW-0732">Signal</keyword>
<evidence type="ECO:0000256" key="4">
    <source>
        <dbReference type="ARBA" id="ARBA00022807"/>
    </source>
</evidence>
<evidence type="ECO:0000256" key="7">
    <source>
        <dbReference type="SAM" id="SignalP"/>
    </source>
</evidence>
<keyword evidence="10" id="KW-1185">Reference proteome</keyword>
<dbReference type="SUPFAM" id="SSF54001">
    <property type="entry name" value="Cysteine proteinases"/>
    <property type="match status" value="1"/>
</dbReference>
<feature type="chain" id="PRO_5047079444" evidence="7">
    <location>
        <begin position="20"/>
        <end position="535"/>
    </location>
</feature>
<dbReference type="InterPro" id="IPR000169">
    <property type="entry name" value="Pept_cys_AS"/>
</dbReference>
<dbReference type="PROSITE" id="PS00640">
    <property type="entry name" value="THIOL_PROTEASE_ASN"/>
    <property type="match status" value="1"/>
</dbReference>
<dbReference type="InterPro" id="IPR013128">
    <property type="entry name" value="Peptidase_C1A"/>
</dbReference>
<dbReference type="InterPro" id="IPR039417">
    <property type="entry name" value="Peptidase_C1A_papain-like"/>
</dbReference>
<dbReference type="Pfam" id="PF08246">
    <property type="entry name" value="Inhibitor_I29"/>
    <property type="match status" value="1"/>
</dbReference>
<name>A0ABM3LSA8_BICAN</name>
<feature type="domain" description="Peptidase C1A papain C-terminal" evidence="8">
    <location>
        <begin position="320"/>
        <end position="534"/>
    </location>
</feature>
<dbReference type="PRINTS" id="PR00705">
    <property type="entry name" value="PAPAIN"/>
</dbReference>
<dbReference type="PROSITE" id="PS00139">
    <property type="entry name" value="THIOL_PROTEASE_CYS"/>
    <property type="match status" value="1"/>
</dbReference>
<dbReference type="Pfam" id="PF00112">
    <property type="entry name" value="Peptidase_C1"/>
    <property type="match status" value="1"/>
</dbReference>
<dbReference type="InterPro" id="IPR013201">
    <property type="entry name" value="Prot_inhib_I29"/>
</dbReference>
<feature type="signal peptide" evidence="7">
    <location>
        <begin position="1"/>
        <end position="19"/>
    </location>
</feature>
<dbReference type="PANTHER" id="PTHR12411">
    <property type="entry name" value="CYSTEINE PROTEASE FAMILY C1-RELATED"/>
    <property type="match status" value="1"/>
</dbReference>
<dbReference type="Proteomes" id="UP001652582">
    <property type="component" value="Chromosome 2"/>
</dbReference>
<sequence>MACFYLILVLAAALDCGSTFILENAAHKSIKWPKEYHLRGEEDNYLSGIITRFETWYSSSTNRSRVDYNGGTVREYYTVSNSSEEIIFFKINPVASEELTNKLECREARYIELFNILPDPKNYTFKGHEMYNEKLVDIWKYVEEKDKDEKKSEKTLYVYQQDGEDIPVYEEIKKHNLWTGAVDEHKVKRFYDFKKPTVEALDHHKEKTCNESLLTVLDSTMNYELLSNDEDEFNRYIIRHNKKYSEDEHEIRKQIFKDNMRRVIRHNQQNLGYKLTLNKFSDRTHEELAYLRGALPSLEHVGSVPFPHSEEEVELMARELPTHYDMRTEGFITSVKNQAECGSCWAFATVAAVEGAIARHNGGRNLDLSEQSLVDCAGGFDSYGCDGGFMEGTFKYVLKHGIPSEMEYGLYLSKENWCHLRNMTSVHKIKGFAAVPLLSVNAMKVALYKYGPVTVTINANDNVDVYHSGIFYDPTCNKRRMNHAVTVVGYGQREGVDYWIVKNSWGEDWGEDGYILFSATNNNCHILEGAYYPVV</sequence>
<dbReference type="RefSeq" id="XP_052741893.1">
    <property type="nucleotide sequence ID" value="XM_052885933.1"/>
</dbReference>
<evidence type="ECO:0000256" key="2">
    <source>
        <dbReference type="ARBA" id="ARBA00022670"/>
    </source>
</evidence>
<evidence type="ECO:0000256" key="5">
    <source>
        <dbReference type="ARBA" id="ARBA00023145"/>
    </source>
</evidence>
<dbReference type="PROSITE" id="PS00639">
    <property type="entry name" value="THIOL_PROTEASE_HIS"/>
    <property type="match status" value="1"/>
</dbReference>
<evidence type="ECO:0000313" key="10">
    <source>
        <dbReference type="Proteomes" id="UP001652582"/>
    </source>
</evidence>
<dbReference type="GeneID" id="112053021"/>
<dbReference type="CDD" id="cd02248">
    <property type="entry name" value="Peptidase_C1A"/>
    <property type="match status" value="1"/>
</dbReference>
<dbReference type="InterPro" id="IPR038765">
    <property type="entry name" value="Papain-like_cys_pep_sf"/>
</dbReference>
<keyword evidence="6" id="KW-1015">Disulfide bond</keyword>
<organism evidence="10 11">
    <name type="scientific">Bicyclus anynana</name>
    <name type="common">Squinting bush brown butterfly</name>
    <dbReference type="NCBI Taxonomy" id="110368"/>
    <lineage>
        <taxon>Eukaryota</taxon>
        <taxon>Metazoa</taxon>
        <taxon>Ecdysozoa</taxon>
        <taxon>Arthropoda</taxon>
        <taxon>Hexapoda</taxon>
        <taxon>Insecta</taxon>
        <taxon>Pterygota</taxon>
        <taxon>Neoptera</taxon>
        <taxon>Endopterygota</taxon>
        <taxon>Lepidoptera</taxon>
        <taxon>Glossata</taxon>
        <taxon>Ditrysia</taxon>
        <taxon>Papilionoidea</taxon>
        <taxon>Nymphalidae</taxon>
        <taxon>Satyrinae</taxon>
        <taxon>Satyrini</taxon>
        <taxon>Mycalesina</taxon>
        <taxon>Bicyclus</taxon>
    </lineage>
</organism>
<dbReference type="Gene3D" id="3.90.70.10">
    <property type="entry name" value="Cysteine proteinases"/>
    <property type="match status" value="1"/>
</dbReference>
<gene>
    <name evidence="11" type="primary">LOC112053021</name>
</gene>
<feature type="domain" description="Cathepsin propeptide inhibitor" evidence="9">
    <location>
        <begin position="233"/>
        <end position="288"/>
    </location>
</feature>
<dbReference type="InterPro" id="IPR025661">
    <property type="entry name" value="Pept_asp_AS"/>
</dbReference>
<dbReference type="InterPro" id="IPR025660">
    <property type="entry name" value="Pept_his_AS"/>
</dbReference>
<evidence type="ECO:0000313" key="11">
    <source>
        <dbReference type="RefSeq" id="XP_052741893.1"/>
    </source>
</evidence>
<keyword evidence="4" id="KW-0788">Thiol protease</keyword>
<protein>
    <submittedName>
        <fullName evidence="11">Digestive cysteine proteinase 1</fullName>
    </submittedName>
</protein>
<keyword evidence="5" id="KW-0865">Zymogen</keyword>
<reference evidence="10" key="1">
    <citation type="submission" date="2025-05" db="UniProtKB">
        <authorList>
            <consortium name="RefSeq"/>
        </authorList>
    </citation>
    <scope>NUCLEOTIDE SEQUENCE [LARGE SCALE GENOMIC DNA]</scope>
</reference>
<keyword evidence="3" id="KW-0378">Hydrolase</keyword>
<accession>A0ABM3LSA8</accession>
<evidence type="ECO:0000256" key="6">
    <source>
        <dbReference type="ARBA" id="ARBA00023157"/>
    </source>
</evidence>